<evidence type="ECO:0000313" key="3">
    <source>
        <dbReference type="Proteomes" id="UP001632037"/>
    </source>
</evidence>
<evidence type="ECO:0000256" key="1">
    <source>
        <dbReference type="SAM" id="MobiDB-lite"/>
    </source>
</evidence>
<sequence>MSKSTYEQLVQQTVRSVLFRGDTKEKQADSKTFDTEAIVNDTETKDKATSGIPKDSLLRRLIGSSNENSEEPALDEDNNGAGAECSWVMDCATWSLEQLRREKTTIKRYLNAQQLPHNCQEAPAGNLLLFEAYALIKLFLLERDLDYRQCLQQSIGCDTTFLTLIHVLLSLYARYFERVHGRQVR</sequence>
<protein>
    <submittedName>
        <fullName evidence="2">Uncharacterized protein</fullName>
    </submittedName>
</protein>
<organism evidence="2 3">
    <name type="scientific">Phytophthora oleae</name>
    <dbReference type="NCBI Taxonomy" id="2107226"/>
    <lineage>
        <taxon>Eukaryota</taxon>
        <taxon>Sar</taxon>
        <taxon>Stramenopiles</taxon>
        <taxon>Oomycota</taxon>
        <taxon>Peronosporomycetes</taxon>
        <taxon>Peronosporales</taxon>
        <taxon>Peronosporaceae</taxon>
        <taxon>Phytophthora</taxon>
    </lineage>
</organism>
<feature type="compositionally biased region" description="Basic and acidic residues" evidence="1">
    <location>
        <begin position="22"/>
        <end position="34"/>
    </location>
</feature>
<reference evidence="2 3" key="1">
    <citation type="submission" date="2024-09" db="EMBL/GenBank/DDBJ databases">
        <title>Genome sequencing and assembly of Phytophthora oleae, isolate VK10A, causative agent of rot of olive drupes.</title>
        <authorList>
            <person name="Conti Taguali S."/>
            <person name="Riolo M."/>
            <person name="La Spada F."/>
            <person name="Cacciola S.O."/>
            <person name="Dionisio G."/>
        </authorList>
    </citation>
    <scope>NUCLEOTIDE SEQUENCE [LARGE SCALE GENOMIC DNA]</scope>
    <source>
        <strain evidence="2 3">VK10A</strain>
    </source>
</reference>
<dbReference type="AlphaFoldDB" id="A0ABD3F0F9"/>
<keyword evidence="3" id="KW-1185">Reference proteome</keyword>
<accession>A0ABD3F0F9</accession>
<gene>
    <name evidence="2" type="ORF">V7S43_014931</name>
</gene>
<proteinExistence type="predicted"/>
<evidence type="ECO:0000313" key="2">
    <source>
        <dbReference type="EMBL" id="KAL3660006.1"/>
    </source>
</evidence>
<dbReference type="EMBL" id="JBIMZQ010000043">
    <property type="protein sequence ID" value="KAL3660006.1"/>
    <property type="molecule type" value="Genomic_DNA"/>
</dbReference>
<dbReference type="Proteomes" id="UP001632037">
    <property type="component" value="Unassembled WGS sequence"/>
</dbReference>
<feature type="region of interest" description="Disordered" evidence="1">
    <location>
        <begin position="22"/>
        <end position="50"/>
    </location>
</feature>
<name>A0ABD3F0F9_9STRA</name>
<comment type="caution">
    <text evidence="2">The sequence shown here is derived from an EMBL/GenBank/DDBJ whole genome shotgun (WGS) entry which is preliminary data.</text>
</comment>